<dbReference type="EMBL" id="CP095073">
    <property type="protein sequence ID" value="UOQ45433.1"/>
    <property type="molecule type" value="Genomic_DNA"/>
</dbReference>
<dbReference type="Proteomes" id="UP000831787">
    <property type="component" value="Chromosome"/>
</dbReference>
<organism evidence="1 2">
    <name type="scientific">Halobacillus salinarum</name>
    <dbReference type="NCBI Taxonomy" id="2932257"/>
    <lineage>
        <taxon>Bacteria</taxon>
        <taxon>Bacillati</taxon>
        <taxon>Bacillota</taxon>
        <taxon>Bacilli</taxon>
        <taxon>Bacillales</taxon>
        <taxon>Bacillaceae</taxon>
        <taxon>Halobacillus</taxon>
    </lineage>
</organism>
<keyword evidence="2" id="KW-1185">Reference proteome</keyword>
<protein>
    <submittedName>
        <fullName evidence="1">Uncharacterized protein</fullName>
    </submittedName>
</protein>
<name>A0ABY4EMS6_9BACI</name>
<dbReference type="RefSeq" id="WP_244712156.1">
    <property type="nucleotide sequence ID" value="NZ_CP095073.1"/>
</dbReference>
<proteinExistence type="predicted"/>
<accession>A0ABY4EMS6</accession>
<evidence type="ECO:0000313" key="2">
    <source>
        <dbReference type="Proteomes" id="UP000831787"/>
    </source>
</evidence>
<gene>
    <name evidence="1" type="ORF">MUN89_05660</name>
</gene>
<evidence type="ECO:0000313" key="1">
    <source>
        <dbReference type="EMBL" id="UOQ45433.1"/>
    </source>
</evidence>
<reference evidence="1 2" key="1">
    <citation type="submission" date="2022-04" db="EMBL/GenBank/DDBJ databases">
        <title>Halobacillus sp. isolated from saltern.</title>
        <authorList>
            <person name="Won M."/>
            <person name="Lee C.-M."/>
            <person name="Woen H.-Y."/>
            <person name="Kwon S.-W."/>
        </authorList>
    </citation>
    <scope>NUCLEOTIDE SEQUENCE [LARGE SCALE GENOMIC DNA]</scope>
    <source>
        <strain evidence="1 2">SSBR10-3</strain>
    </source>
</reference>
<sequence>MNFQFYRRIVGKKTNSCWKSGGNKGCPTDDHPYLLPDGLEDQVVKVTAAMPNTRKISFYFGASESGASKEDPST</sequence>